<evidence type="ECO:0000313" key="3">
    <source>
        <dbReference type="Proteomes" id="UP000255125"/>
    </source>
</evidence>
<keyword evidence="1" id="KW-0732">Signal</keyword>
<organism evidence="2 3">
    <name type="scientific">Pseudomonas fluorescens</name>
    <dbReference type="NCBI Taxonomy" id="294"/>
    <lineage>
        <taxon>Bacteria</taxon>
        <taxon>Pseudomonadati</taxon>
        <taxon>Pseudomonadota</taxon>
        <taxon>Gammaproteobacteria</taxon>
        <taxon>Pseudomonadales</taxon>
        <taxon>Pseudomonadaceae</taxon>
        <taxon>Pseudomonas</taxon>
    </lineage>
</organism>
<evidence type="ECO:0000313" key="2">
    <source>
        <dbReference type="EMBL" id="SUD30440.1"/>
    </source>
</evidence>
<dbReference type="EMBL" id="UGUS01000002">
    <property type="protein sequence ID" value="SUD30440.1"/>
    <property type="molecule type" value="Genomic_DNA"/>
</dbReference>
<dbReference type="OrthoDB" id="280897at2"/>
<dbReference type="KEGG" id="pfn:HZ99_00685"/>
<evidence type="ECO:0000256" key="1">
    <source>
        <dbReference type="SAM" id="SignalP"/>
    </source>
</evidence>
<accession>A0A379IC67</accession>
<sequence>MYRSRLSSLLLVGTLLSLFLLPSAQASDADNCVQQQLVFDPNSGGFLPVNNFNTTGQSFMNCFGWQLFIALNWPVNPGWPANAKLAGEPDRTVDIKQFGVPPASGQPMSVAPVWASYKDANEIFLPGAPKPSDWGVQTLVPSNCSSQDTLQSLSVGARKFMNATSESAINAKHRFHLSSGTLASIPDPIMEAAGGWLTDQTGNLVYFERKVGKAEFDYIVNNGLYDAANQLAVAQNTDGKHPAGLSLPAGELMRSMPLSPLPQEKLGALELKAAWRILTGKPQLYGRYLTTVAWLKNPTTLQCTQQVVGLVGLHIINKTQSSKGFIWTTFEQVDNVPEPLQAPPQQVPPEGYTFNNPNCTGGPDVCTPNVARIQCKQKHPDRDCTEPYPRNQPVQTTRLNPLPTDLQALNGAVQANLAQQTQGQSVFQYYKLINVLWITVPAPPHDPEPGPGAKVPLSYGAFISDSNVPVANTTMETYVQGMNCSDCHQKATIAGSSTLASDFSFLFNNADSAKQKSLIKRVHAFETLKDGQP</sequence>
<protein>
    <submittedName>
        <fullName evidence="2">Cytochrome c family protein</fullName>
    </submittedName>
</protein>
<dbReference type="Proteomes" id="UP000255125">
    <property type="component" value="Unassembled WGS sequence"/>
</dbReference>
<gene>
    <name evidence="2" type="ORF">NCTC10392_02359</name>
</gene>
<reference evidence="2 3" key="1">
    <citation type="submission" date="2018-06" db="EMBL/GenBank/DDBJ databases">
        <authorList>
            <consortium name="Pathogen Informatics"/>
            <person name="Doyle S."/>
        </authorList>
    </citation>
    <scope>NUCLEOTIDE SEQUENCE [LARGE SCALE GENOMIC DNA]</scope>
    <source>
        <strain evidence="2 3">NCTC10392</strain>
    </source>
</reference>
<dbReference type="RefSeq" id="WP_038440536.1">
    <property type="nucleotide sequence ID" value="NZ_CP008896.1"/>
</dbReference>
<name>A0A379IC67_PSEFL</name>
<proteinExistence type="predicted"/>
<dbReference type="AlphaFoldDB" id="A0A379IC67"/>
<feature type="chain" id="PRO_5016846617" evidence="1">
    <location>
        <begin position="27"/>
        <end position="533"/>
    </location>
</feature>
<feature type="signal peptide" evidence="1">
    <location>
        <begin position="1"/>
        <end position="26"/>
    </location>
</feature>